<evidence type="ECO:0000313" key="2">
    <source>
        <dbReference type="EMBL" id="PVD19982.1"/>
    </source>
</evidence>
<dbReference type="Proteomes" id="UP000245119">
    <property type="component" value="Linkage Group LG13"/>
</dbReference>
<gene>
    <name evidence="2" type="ORF">C0Q70_20476</name>
</gene>
<keyword evidence="3" id="KW-1185">Reference proteome</keyword>
<reference evidence="2 3" key="1">
    <citation type="submission" date="2018-04" db="EMBL/GenBank/DDBJ databases">
        <title>The genome of golden apple snail Pomacea canaliculata provides insight into stress tolerance and invasive adaptation.</title>
        <authorList>
            <person name="Liu C."/>
            <person name="Liu B."/>
            <person name="Ren Y."/>
            <person name="Zhang Y."/>
            <person name="Wang H."/>
            <person name="Li S."/>
            <person name="Jiang F."/>
            <person name="Yin L."/>
            <person name="Zhang G."/>
            <person name="Qian W."/>
            <person name="Fan W."/>
        </authorList>
    </citation>
    <scope>NUCLEOTIDE SEQUENCE [LARGE SCALE GENOMIC DNA]</scope>
    <source>
        <strain evidence="2">SZHN2017</strain>
        <tissue evidence="2">Muscle</tissue>
    </source>
</reference>
<feature type="region of interest" description="Disordered" evidence="1">
    <location>
        <begin position="1"/>
        <end position="279"/>
    </location>
</feature>
<accession>A0A2T7NFS6</accession>
<feature type="region of interest" description="Disordered" evidence="1">
    <location>
        <begin position="294"/>
        <end position="372"/>
    </location>
</feature>
<evidence type="ECO:0000313" key="3">
    <source>
        <dbReference type="Proteomes" id="UP000245119"/>
    </source>
</evidence>
<organism evidence="2 3">
    <name type="scientific">Pomacea canaliculata</name>
    <name type="common">Golden apple snail</name>
    <dbReference type="NCBI Taxonomy" id="400727"/>
    <lineage>
        <taxon>Eukaryota</taxon>
        <taxon>Metazoa</taxon>
        <taxon>Spiralia</taxon>
        <taxon>Lophotrochozoa</taxon>
        <taxon>Mollusca</taxon>
        <taxon>Gastropoda</taxon>
        <taxon>Caenogastropoda</taxon>
        <taxon>Architaenioglossa</taxon>
        <taxon>Ampullarioidea</taxon>
        <taxon>Ampullariidae</taxon>
        <taxon>Pomacea</taxon>
    </lineage>
</organism>
<feature type="compositionally biased region" description="Basic and acidic residues" evidence="1">
    <location>
        <begin position="147"/>
        <end position="158"/>
    </location>
</feature>
<protein>
    <submittedName>
        <fullName evidence="2">Uncharacterized protein</fullName>
    </submittedName>
</protein>
<sequence>MRGRGGGSGERLPPVVYHQQASGQHQEHFVSDCDPRRPISQASPPPPPPPPDGAYTVHVADSHHPARAGSDSPRSGRSSGSQNVPSSHALPSSQQTRTVSYSRSTHTLPVLPGPVRQRRRLSDPEWGLRQHQEMTEPLLRTSSGSSQERRGRTHERGQRPAAFPPEATHGLHSGSHSLRPPNYVSLPGTEGQVSGVQTAGGSKGQCVPSGSFTASAGVYAAPPGHSAKSAPYPAQPRREHHGYDTSGYGDHQPATHPPTSGSDPRKCAAPLGYRGSYTNSVDQDYSQFRIPRHPASSAEVNPPRVQSPPPPSYPERVSSPPPPSPYSMQPPSPRQHPTRPVSPPPYSIICPVSPHHPSSHGVQEPPPASRSAVESRVAATSQQYIVPDIQQQQTARGQAYPVTYRRSSKEHVFVGHRLHLLLAWKHSSSGGTGYLSTARIYPCMEVRPTFSQVLPSFLP</sequence>
<dbReference type="EMBL" id="PZQS01000013">
    <property type="protein sequence ID" value="PVD19982.1"/>
    <property type="molecule type" value="Genomic_DNA"/>
</dbReference>
<feature type="compositionally biased region" description="Low complexity" evidence="1">
    <location>
        <begin position="67"/>
        <end position="81"/>
    </location>
</feature>
<evidence type="ECO:0000256" key="1">
    <source>
        <dbReference type="SAM" id="MobiDB-lite"/>
    </source>
</evidence>
<feature type="compositionally biased region" description="Polar residues" evidence="1">
    <location>
        <begin position="191"/>
        <end position="200"/>
    </location>
</feature>
<feature type="compositionally biased region" description="Pro residues" evidence="1">
    <location>
        <begin position="305"/>
        <end position="346"/>
    </location>
</feature>
<feature type="compositionally biased region" description="Basic and acidic residues" evidence="1">
    <location>
        <begin position="120"/>
        <end position="134"/>
    </location>
</feature>
<comment type="caution">
    <text evidence="2">The sequence shown here is derived from an EMBL/GenBank/DDBJ whole genome shotgun (WGS) entry which is preliminary data.</text>
</comment>
<name>A0A2T7NFS6_POMCA</name>
<dbReference type="AlphaFoldDB" id="A0A2T7NFS6"/>
<proteinExistence type="predicted"/>
<feature type="compositionally biased region" description="Polar residues" evidence="1">
    <location>
        <begin position="82"/>
        <end position="107"/>
    </location>
</feature>
<feature type="compositionally biased region" description="Basic and acidic residues" evidence="1">
    <location>
        <begin position="25"/>
        <end position="37"/>
    </location>
</feature>
<feature type="compositionally biased region" description="Pro residues" evidence="1">
    <location>
        <begin position="43"/>
        <end position="52"/>
    </location>
</feature>